<dbReference type="InterPro" id="IPR036643">
    <property type="entry name" value="RNApol_insert_sf"/>
</dbReference>
<comment type="domain">
    <text evidence="11">The N-terminal domain is essential for RNAP assembly and basal transcription, whereas the C-terminal domain is involved in interaction with transcriptional regulators and with upstream promoter elements.</text>
</comment>
<comment type="function">
    <text evidence="11">DNA-dependent RNA polymerase catalyzes the transcription of DNA into RNA using the four ribonucleoside triphosphates as substrates.</text>
</comment>
<accession>A0A5S9IPP1</accession>
<proteinExistence type="inferred from homology"/>
<evidence type="ECO:0000256" key="6">
    <source>
        <dbReference type="ARBA" id="ARBA00022695"/>
    </source>
</evidence>
<dbReference type="GO" id="GO:0003899">
    <property type="term" value="F:DNA-directed RNA polymerase activity"/>
    <property type="evidence" value="ECO:0007669"/>
    <property type="project" value="UniProtKB-UniRule"/>
</dbReference>
<dbReference type="NCBIfam" id="NF003519">
    <property type="entry name" value="PRK05182.2-5"/>
    <property type="match status" value="1"/>
</dbReference>
<feature type="region of interest" description="Alpha C-terminal domain (alpha-CTD)" evidence="11">
    <location>
        <begin position="257"/>
        <end position="332"/>
    </location>
</feature>
<dbReference type="Proteomes" id="UP000326354">
    <property type="component" value="Chromosome"/>
</dbReference>
<dbReference type="InterPro" id="IPR011260">
    <property type="entry name" value="RNAP_asu_C"/>
</dbReference>
<evidence type="ECO:0000313" key="13">
    <source>
        <dbReference type="EMBL" id="BBM85604.1"/>
    </source>
</evidence>
<comment type="catalytic activity">
    <reaction evidence="10 11">
        <text>RNA(n) + a ribonucleoside 5'-triphosphate = RNA(n+1) + diphosphate</text>
        <dbReference type="Rhea" id="RHEA:21248"/>
        <dbReference type="Rhea" id="RHEA-COMP:14527"/>
        <dbReference type="Rhea" id="RHEA-COMP:17342"/>
        <dbReference type="ChEBI" id="CHEBI:33019"/>
        <dbReference type="ChEBI" id="CHEBI:61557"/>
        <dbReference type="ChEBI" id="CHEBI:140395"/>
        <dbReference type="EC" id="2.7.7.6"/>
    </reaction>
</comment>
<feature type="region of interest" description="Alpha N-terminal domain (alpha-NTD)" evidence="11">
    <location>
        <begin position="1"/>
        <end position="233"/>
    </location>
</feature>
<dbReference type="Pfam" id="PF03118">
    <property type="entry name" value="RNA_pol_A_CTD"/>
    <property type="match status" value="1"/>
</dbReference>
<keyword evidence="6 11" id="KW-0548">Nucleotidyltransferase</keyword>
<dbReference type="AlphaFoldDB" id="A0A5S9IPP1"/>
<dbReference type="SUPFAM" id="SSF55257">
    <property type="entry name" value="RBP11-like subunits of RNA polymerase"/>
    <property type="match status" value="1"/>
</dbReference>
<comment type="subunit">
    <text evidence="11">Homodimer. The RNAP catalytic core consists of 2 alpha, 1 beta, 1 beta' and 1 omega subunit. When a sigma factor is associated with the core the holoenzyme is formed, which can initiate transcription.</text>
</comment>
<dbReference type="Gene3D" id="3.30.1360.10">
    <property type="entry name" value="RNA polymerase, RBP11-like subunit"/>
    <property type="match status" value="1"/>
</dbReference>
<dbReference type="NCBIfam" id="TIGR02027">
    <property type="entry name" value="rpoA"/>
    <property type="match status" value="1"/>
</dbReference>
<evidence type="ECO:0000256" key="4">
    <source>
        <dbReference type="ARBA" id="ARBA00022478"/>
    </source>
</evidence>
<keyword evidence="14" id="KW-1185">Reference proteome</keyword>
<evidence type="ECO:0000313" key="14">
    <source>
        <dbReference type="Proteomes" id="UP000326354"/>
    </source>
</evidence>
<name>A0A5S9IPP1_UABAM</name>
<dbReference type="SUPFAM" id="SSF56553">
    <property type="entry name" value="Insert subdomain of RNA polymerase alpha subunit"/>
    <property type="match status" value="1"/>
</dbReference>
<dbReference type="Pfam" id="PF01000">
    <property type="entry name" value="RNA_pol_A_bac"/>
    <property type="match status" value="1"/>
</dbReference>
<dbReference type="RefSeq" id="WP_151969699.1">
    <property type="nucleotide sequence ID" value="NZ_AP019860.1"/>
</dbReference>
<keyword evidence="4 11" id="KW-0240">DNA-directed RNA polymerase</keyword>
<keyword evidence="7 11" id="KW-0804">Transcription</keyword>
<evidence type="ECO:0000256" key="11">
    <source>
        <dbReference type="HAMAP-Rule" id="MF_00059"/>
    </source>
</evidence>
<dbReference type="SMART" id="SM00662">
    <property type="entry name" value="RPOLD"/>
    <property type="match status" value="1"/>
</dbReference>
<evidence type="ECO:0000256" key="1">
    <source>
        <dbReference type="ARBA" id="ARBA00007123"/>
    </source>
</evidence>
<evidence type="ECO:0000259" key="12">
    <source>
        <dbReference type="SMART" id="SM00662"/>
    </source>
</evidence>
<dbReference type="GO" id="GO:0003677">
    <property type="term" value="F:DNA binding"/>
    <property type="evidence" value="ECO:0007669"/>
    <property type="project" value="UniProtKB-UniRule"/>
</dbReference>
<evidence type="ECO:0000256" key="7">
    <source>
        <dbReference type="ARBA" id="ARBA00023163"/>
    </source>
</evidence>
<dbReference type="FunFam" id="2.170.120.12:FF:000001">
    <property type="entry name" value="DNA-directed RNA polymerase subunit alpha"/>
    <property type="match status" value="1"/>
</dbReference>
<evidence type="ECO:0000256" key="5">
    <source>
        <dbReference type="ARBA" id="ARBA00022679"/>
    </source>
</evidence>
<dbReference type="HAMAP" id="MF_00059">
    <property type="entry name" value="RNApol_bact_RpoA"/>
    <property type="match status" value="1"/>
</dbReference>
<dbReference type="OrthoDB" id="9805706at2"/>
<dbReference type="InterPro" id="IPR036603">
    <property type="entry name" value="RBP11-like"/>
</dbReference>
<dbReference type="Gene3D" id="2.170.120.12">
    <property type="entry name" value="DNA-directed RNA polymerase, insert domain"/>
    <property type="match status" value="1"/>
</dbReference>
<dbReference type="GO" id="GO:0000428">
    <property type="term" value="C:DNA-directed RNA polymerase complex"/>
    <property type="evidence" value="ECO:0007669"/>
    <property type="project" value="UniProtKB-KW"/>
</dbReference>
<dbReference type="InterPro" id="IPR011262">
    <property type="entry name" value="DNA-dir_RNA_pol_insert"/>
</dbReference>
<dbReference type="SUPFAM" id="SSF47789">
    <property type="entry name" value="C-terminal domain of RNA polymerase alpha subunit"/>
    <property type="match status" value="1"/>
</dbReference>
<evidence type="ECO:0000256" key="10">
    <source>
        <dbReference type="ARBA" id="ARBA00048552"/>
    </source>
</evidence>
<dbReference type="KEGG" id="uam:UABAM_03978"/>
<dbReference type="Pfam" id="PF01193">
    <property type="entry name" value="RNA_pol_L"/>
    <property type="match status" value="1"/>
</dbReference>
<dbReference type="InterPro" id="IPR011773">
    <property type="entry name" value="DNA-dir_RpoA"/>
</dbReference>
<reference evidence="13 14" key="1">
    <citation type="submission" date="2019-08" db="EMBL/GenBank/DDBJ databases">
        <title>Complete genome sequence of Candidatus Uab amorphum.</title>
        <authorList>
            <person name="Shiratori T."/>
            <person name="Suzuki S."/>
            <person name="Kakizawa Y."/>
            <person name="Ishida K."/>
        </authorList>
    </citation>
    <scope>NUCLEOTIDE SEQUENCE [LARGE SCALE GENOMIC DNA]</scope>
    <source>
        <strain evidence="13 14">SRT547</strain>
    </source>
</reference>
<evidence type="ECO:0000256" key="3">
    <source>
        <dbReference type="ARBA" id="ARBA00015972"/>
    </source>
</evidence>
<dbReference type="GO" id="GO:0005737">
    <property type="term" value="C:cytoplasm"/>
    <property type="evidence" value="ECO:0007669"/>
    <property type="project" value="UniProtKB-ARBA"/>
</dbReference>
<dbReference type="GO" id="GO:0006351">
    <property type="term" value="P:DNA-templated transcription"/>
    <property type="evidence" value="ECO:0007669"/>
    <property type="project" value="UniProtKB-UniRule"/>
</dbReference>
<dbReference type="CDD" id="cd06928">
    <property type="entry name" value="RNAP_alpha_NTD"/>
    <property type="match status" value="1"/>
</dbReference>
<dbReference type="EMBL" id="AP019860">
    <property type="protein sequence ID" value="BBM85604.1"/>
    <property type="molecule type" value="Genomic_DNA"/>
</dbReference>
<evidence type="ECO:0000256" key="9">
    <source>
        <dbReference type="ARBA" id="ARBA00033070"/>
    </source>
</evidence>
<dbReference type="EC" id="2.7.7.6" evidence="2 11"/>
<feature type="domain" description="DNA-directed RNA polymerase RpoA/D/Rpb3-type" evidence="12">
    <location>
        <begin position="25"/>
        <end position="231"/>
    </location>
</feature>
<dbReference type="NCBIfam" id="NF003513">
    <property type="entry name" value="PRK05182.1-2"/>
    <property type="match status" value="1"/>
</dbReference>
<keyword evidence="5 11" id="KW-0808">Transferase</keyword>
<dbReference type="Gene3D" id="1.10.150.20">
    <property type="entry name" value="5' to 3' exonuclease, C-terminal subdomain"/>
    <property type="match status" value="1"/>
</dbReference>
<comment type="similarity">
    <text evidence="1 11">Belongs to the RNA polymerase alpha chain family.</text>
</comment>
<dbReference type="GO" id="GO:0046983">
    <property type="term" value="F:protein dimerization activity"/>
    <property type="evidence" value="ECO:0007669"/>
    <property type="project" value="InterPro"/>
</dbReference>
<sequence>MRIRWRDLELPTRVVCVKETLTPVYGEFIVEPFERGFGRSVGNSLRRILLSAIEGCAVTSVKIKGVDHEFSTIPGVLEDVADIILNVKRIRLSVEDDTVVYIRKSEVGPVTAGDIQSDDDSLEIHNKDLVVAHITEKTDLEIELQVRRGRGYVEAVENMREPQEIGVIPVDSIYSPVQHVEYQIENTRVGKMTNYDRLILKITTDGTLAPEMVLVESAKILRKHLNPFVQYFELGQELQEGPQEELISEADENLQKIKEKLLQPIEVLELSVRASNCLAAEGIRTIKDLVKRQESDMMKIRNFGKTSLKEIKEKLIESSLSLGMQVDEILAS</sequence>
<evidence type="ECO:0000256" key="2">
    <source>
        <dbReference type="ARBA" id="ARBA00012418"/>
    </source>
</evidence>
<gene>
    <name evidence="11" type="primary">rpoA</name>
    <name evidence="13" type="ORF">UABAM_03978</name>
</gene>
<protein>
    <recommendedName>
        <fullName evidence="3 11">DNA-directed RNA polymerase subunit alpha</fullName>
        <shortName evidence="11">RNAP subunit alpha</shortName>
        <ecNumber evidence="2 11">2.7.7.6</ecNumber>
    </recommendedName>
    <alternativeName>
        <fullName evidence="9 11">RNA polymerase subunit alpha</fullName>
    </alternativeName>
    <alternativeName>
        <fullName evidence="8 11">Transcriptase subunit alpha</fullName>
    </alternativeName>
</protein>
<organism evidence="13 14">
    <name type="scientific">Uabimicrobium amorphum</name>
    <dbReference type="NCBI Taxonomy" id="2596890"/>
    <lineage>
        <taxon>Bacteria</taxon>
        <taxon>Pseudomonadati</taxon>
        <taxon>Planctomycetota</taxon>
        <taxon>Candidatus Uabimicrobiia</taxon>
        <taxon>Candidatus Uabimicrobiales</taxon>
        <taxon>Candidatus Uabimicrobiaceae</taxon>
        <taxon>Candidatus Uabimicrobium</taxon>
    </lineage>
</organism>
<evidence type="ECO:0000256" key="8">
    <source>
        <dbReference type="ARBA" id="ARBA00032524"/>
    </source>
</evidence>
<dbReference type="InterPro" id="IPR011263">
    <property type="entry name" value="DNA-dir_RNA_pol_RpoA/D/Rpb3"/>
</dbReference>